<dbReference type="EMBL" id="NBII01000005">
    <property type="protein sequence ID" value="PAV18770.1"/>
    <property type="molecule type" value="Genomic_DNA"/>
</dbReference>
<protein>
    <submittedName>
        <fullName evidence="2">Uncharacterized protein</fullName>
    </submittedName>
</protein>
<evidence type="ECO:0000313" key="3">
    <source>
        <dbReference type="Proteomes" id="UP000217199"/>
    </source>
</evidence>
<feature type="region of interest" description="Disordered" evidence="1">
    <location>
        <begin position="1"/>
        <end position="107"/>
    </location>
</feature>
<feature type="compositionally biased region" description="Polar residues" evidence="1">
    <location>
        <begin position="298"/>
        <end position="320"/>
    </location>
</feature>
<comment type="caution">
    <text evidence="2">The sequence shown here is derived from an EMBL/GenBank/DDBJ whole genome shotgun (WGS) entry which is preliminary data.</text>
</comment>
<dbReference type="Proteomes" id="UP000217199">
    <property type="component" value="Unassembled WGS sequence"/>
</dbReference>
<dbReference type="OrthoDB" id="2568455at2759"/>
<evidence type="ECO:0000313" key="2">
    <source>
        <dbReference type="EMBL" id="PAV18770.1"/>
    </source>
</evidence>
<accession>A0A286UGM2</accession>
<evidence type="ECO:0000256" key="1">
    <source>
        <dbReference type="SAM" id="MobiDB-lite"/>
    </source>
</evidence>
<keyword evidence="3" id="KW-1185">Reference proteome</keyword>
<name>A0A286UGM2_9AGAM</name>
<gene>
    <name evidence="2" type="ORF">PNOK_0561300</name>
</gene>
<feature type="region of interest" description="Disordered" evidence="1">
    <location>
        <begin position="283"/>
        <end position="377"/>
    </location>
</feature>
<dbReference type="InParanoid" id="A0A286UGM2"/>
<sequence length="505" mass="56043">MSSSPRARPRPPPPPLRLSKTSYRPTSIHADNQLLYDLPSASPVSALPHEQGYQETGVLNSPTSPSYSPSRPSSRLRGHPANRAIRALSPPSRSPGGQLSPSPGNIDDELERFALSCRAWYFEQDEEQGRLMTQTLTGLPPLLRANYARVQAQIRASYHTFLAARRKAEFQAHISATTPNGSLPANLRSNLQSPLARQERWERFDRFVKNWCTPAMPGTKPFFESLWAVMRLQVIPENLGGAGSKLIEWEFDDAVFIESAGKEFMLEAIDILKGVLGFEERNTTRSSSSRFSDDTLSQQHSRSQSEPSTSLLTPTVSQKSVRPELRTHSNRSRAPSDPFLDTSPGPSASPHSFGPSLETKHNPEVSGSTVVPSPPTSIQIEELLKRTAGGSRMYTPSLASEAFDSRAQLRIWTAPSLSNPEFMSLLSIYPSFLTRRTLPRFPPSSNVNNKSALTDIEAGIIAGADFREEIRVGTGVLWVGSQERSGPWRGSWWERFKAWIRRLIG</sequence>
<feature type="compositionally biased region" description="Low complexity" evidence="1">
    <location>
        <begin position="61"/>
        <end position="73"/>
    </location>
</feature>
<dbReference type="AlphaFoldDB" id="A0A286UGM2"/>
<feature type="compositionally biased region" description="Low complexity" evidence="1">
    <location>
        <begin position="284"/>
        <end position="297"/>
    </location>
</feature>
<reference evidence="2 3" key="1">
    <citation type="journal article" date="2017" name="Mol. Ecol.">
        <title>Comparative and population genomic landscape of Phellinus noxius: A hypervariable fungus causing root rot in trees.</title>
        <authorList>
            <person name="Chung C.L."/>
            <person name="Lee T.J."/>
            <person name="Akiba M."/>
            <person name="Lee H.H."/>
            <person name="Kuo T.H."/>
            <person name="Liu D."/>
            <person name="Ke H.M."/>
            <person name="Yokoi T."/>
            <person name="Roa M.B."/>
            <person name="Lu M.J."/>
            <person name="Chang Y.Y."/>
            <person name="Ann P.J."/>
            <person name="Tsai J.N."/>
            <person name="Chen C.Y."/>
            <person name="Tzean S.S."/>
            <person name="Ota Y."/>
            <person name="Hattori T."/>
            <person name="Sahashi N."/>
            <person name="Liou R.F."/>
            <person name="Kikuchi T."/>
            <person name="Tsai I.J."/>
        </authorList>
    </citation>
    <scope>NUCLEOTIDE SEQUENCE [LARGE SCALE GENOMIC DNA]</scope>
    <source>
        <strain evidence="2 3">FFPRI411160</strain>
    </source>
</reference>
<organism evidence="2 3">
    <name type="scientific">Pyrrhoderma noxium</name>
    <dbReference type="NCBI Taxonomy" id="2282107"/>
    <lineage>
        <taxon>Eukaryota</taxon>
        <taxon>Fungi</taxon>
        <taxon>Dikarya</taxon>
        <taxon>Basidiomycota</taxon>
        <taxon>Agaricomycotina</taxon>
        <taxon>Agaricomycetes</taxon>
        <taxon>Hymenochaetales</taxon>
        <taxon>Hymenochaetaceae</taxon>
        <taxon>Pyrrhoderma</taxon>
    </lineage>
</organism>
<proteinExistence type="predicted"/>